<accession>A0A914BKS0</accession>
<feature type="compositionally biased region" description="Basic and acidic residues" evidence="1">
    <location>
        <begin position="34"/>
        <end position="45"/>
    </location>
</feature>
<feature type="compositionally biased region" description="Polar residues" evidence="1">
    <location>
        <begin position="182"/>
        <end position="193"/>
    </location>
</feature>
<dbReference type="SUPFAM" id="SSF82708">
    <property type="entry name" value="R3H domain"/>
    <property type="match status" value="1"/>
</dbReference>
<dbReference type="PIRSF" id="PIRSF037943">
    <property type="entry name" value="Sperm-assoc_antigen_PAG7"/>
    <property type="match status" value="1"/>
</dbReference>
<keyword evidence="4" id="KW-1185">Reference proteome</keyword>
<dbReference type="PROSITE" id="PS51061">
    <property type="entry name" value="R3H"/>
    <property type="match status" value="1"/>
</dbReference>
<feature type="region of interest" description="Disordered" evidence="1">
    <location>
        <begin position="1"/>
        <end position="45"/>
    </location>
</feature>
<evidence type="ECO:0000256" key="1">
    <source>
        <dbReference type="SAM" id="MobiDB-lite"/>
    </source>
</evidence>
<dbReference type="InterPro" id="IPR034068">
    <property type="entry name" value="R3H_sperm-antigen"/>
</dbReference>
<feature type="compositionally biased region" description="Basic and acidic residues" evidence="1">
    <location>
        <begin position="195"/>
        <end position="210"/>
    </location>
</feature>
<dbReference type="GO" id="GO:0003676">
    <property type="term" value="F:nucleic acid binding"/>
    <property type="evidence" value="ECO:0007669"/>
    <property type="project" value="UniProtKB-UniRule"/>
</dbReference>
<feature type="compositionally biased region" description="Basic and acidic residues" evidence="1">
    <location>
        <begin position="139"/>
        <end position="148"/>
    </location>
</feature>
<evidence type="ECO:0000313" key="3">
    <source>
        <dbReference type="EnsemblMetazoa" id="XP_038076704.1"/>
    </source>
</evidence>
<dbReference type="CDD" id="cd02636">
    <property type="entry name" value="R3H_sperm-antigen"/>
    <property type="match status" value="1"/>
</dbReference>
<evidence type="ECO:0000313" key="4">
    <source>
        <dbReference type="Proteomes" id="UP000887568"/>
    </source>
</evidence>
<organism evidence="3 4">
    <name type="scientific">Patiria miniata</name>
    <name type="common">Bat star</name>
    <name type="synonym">Asterina miniata</name>
    <dbReference type="NCBI Taxonomy" id="46514"/>
    <lineage>
        <taxon>Eukaryota</taxon>
        <taxon>Metazoa</taxon>
        <taxon>Echinodermata</taxon>
        <taxon>Eleutherozoa</taxon>
        <taxon>Asterozoa</taxon>
        <taxon>Asteroidea</taxon>
        <taxon>Valvatacea</taxon>
        <taxon>Valvatida</taxon>
        <taxon>Asterinidae</taxon>
        <taxon>Patiria</taxon>
    </lineage>
</organism>
<feature type="domain" description="R3H" evidence="2">
    <location>
        <begin position="45"/>
        <end position="108"/>
    </location>
</feature>
<feature type="compositionally biased region" description="Polar residues" evidence="1">
    <location>
        <begin position="217"/>
        <end position="231"/>
    </location>
</feature>
<dbReference type="GeneID" id="119744704"/>
<evidence type="ECO:0000259" key="2">
    <source>
        <dbReference type="PROSITE" id="PS51061"/>
    </source>
</evidence>
<proteinExistence type="predicted"/>
<dbReference type="SMART" id="SM00393">
    <property type="entry name" value="R3H"/>
    <property type="match status" value="1"/>
</dbReference>
<dbReference type="InterPro" id="IPR036867">
    <property type="entry name" value="R3H_dom_sf"/>
</dbReference>
<dbReference type="RefSeq" id="XP_038076704.1">
    <property type="nucleotide sequence ID" value="XM_038220776.1"/>
</dbReference>
<dbReference type="Proteomes" id="UP000887568">
    <property type="component" value="Unplaced"/>
</dbReference>
<protein>
    <recommendedName>
        <fullName evidence="2">R3H domain-containing protein</fullName>
    </recommendedName>
</protein>
<dbReference type="InterPro" id="IPR017330">
    <property type="entry name" value="SPAG7"/>
</dbReference>
<dbReference type="AlphaFoldDB" id="A0A914BKS0"/>
<name>A0A914BKS0_PATMI</name>
<dbReference type="InterPro" id="IPR001374">
    <property type="entry name" value="R3H_dom"/>
</dbReference>
<dbReference type="PANTHER" id="PTHR13498:SF3">
    <property type="entry name" value="SPERM-ASSOCIATED ANTIGEN 7"/>
    <property type="match status" value="1"/>
</dbReference>
<dbReference type="OMA" id="NQSYGFV"/>
<sequence length="231" mass="26669">MADLLGSILGSMEKPPSVGDKEKKQAQERKKRLEKLQTEDKKKKNEFREKIEKEINKFINDGSRTRLRYEPMERILRSIVHDVAEVAGLTSFSFGETDDNRFIILFKKEYAPTDDELDAYRRGETWDAEKAKELARQKLLAEEDERRHQASNPQDFTPASNYRDKYKDIIGEESAKEGAKNLTPNKQFGNVPSENKMDKRSVEETLDAIRQKKKQKTGQPSTDPASTSQDR</sequence>
<reference evidence="3" key="1">
    <citation type="submission" date="2022-11" db="UniProtKB">
        <authorList>
            <consortium name="EnsemblMetazoa"/>
        </authorList>
    </citation>
    <scope>IDENTIFICATION</scope>
</reference>
<dbReference type="Pfam" id="PF01424">
    <property type="entry name" value="R3H"/>
    <property type="match status" value="1"/>
</dbReference>
<dbReference type="PANTHER" id="PTHR13498">
    <property type="entry name" value="SPERM ASSOCIATED ANTIGEN 7"/>
    <property type="match status" value="1"/>
</dbReference>
<dbReference type="Gene3D" id="3.30.1370.50">
    <property type="entry name" value="R3H-like domain"/>
    <property type="match status" value="1"/>
</dbReference>
<feature type="compositionally biased region" description="Basic and acidic residues" evidence="1">
    <location>
        <begin position="19"/>
        <end position="28"/>
    </location>
</feature>
<feature type="region of interest" description="Disordered" evidence="1">
    <location>
        <begin position="139"/>
        <end position="231"/>
    </location>
</feature>
<dbReference type="OrthoDB" id="5979509at2759"/>
<dbReference type="EnsemblMetazoa" id="XM_038220776.1">
    <property type="protein sequence ID" value="XP_038076704.1"/>
    <property type="gene ID" value="LOC119744704"/>
</dbReference>
<feature type="compositionally biased region" description="Polar residues" evidence="1">
    <location>
        <begin position="150"/>
        <end position="160"/>
    </location>
</feature>
<feature type="compositionally biased region" description="Basic and acidic residues" evidence="1">
    <location>
        <begin position="162"/>
        <end position="179"/>
    </location>
</feature>